<proteinExistence type="predicted"/>
<accession>G2ZR01</accession>
<gene>
    <name evidence="1" type="ORF">BDB_150020</name>
</gene>
<protein>
    <submittedName>
        <fullName evidence="1">Uncharacterized protein</fullName>
    </submittedName>
</protein>
<sequence length="62" mass="6812">MRACVAYSPPFGGAVQNAFPAHALRGYGGQSLTWFLDKSRYLLHLIEKSAAPPWCGRAKSLF</sequence>
<organism evidence="1">
    <name type="scientific">blood disease bacterium R229</name>
    <dbReference type="NCBI Taxonomy" id="741978"/>
    <lineage>
        <taxon>Bacteria</taxon>
        <taxon>Pseudomonadati</taxon>
        <taxon>Pseudomonadota</taxon>
        <taxon>Betaproteobacteria</taxon>
        <taxon>Burkholderiales</taxon>
        <taxon>Burkholderiaceae</taxon>
        <taxon>Ralstonia</taxon>
        <taxon>Ralstonia solanacearum species complex</taxon>
    </lineage>
</organism>
<dbReference type="AlphaFoldDB" id="G2ZR01"/>
<reference evidence="1" key="2">
    <citation type="submission" date="2011-04" db="EMBL/GenBank/DDBJ databases">
        <authorList>
            <person name="Genoscope - CEA"/>
        </authorList>
    </citation>
    <scope>NUCLEOTIDE SEQUENCE</scope>
    <source>
        <strain evidence="1">R229</strain>
    </source>
</reference>
<name>G2ZR01_9RALS</name>
<evidence type="ECO:0000313" key="1">
    <source>
        <dbReference type="EMBL" id="CCA81464.1"/>
    </source>
</evidence>
<reference evidence="1" key="1">
    <citation type="journal article" date="2011" name="PLoS ONE">
        <title>Ralstonia syzygii, the Blood Disease Bacterium and some Asian R. solanacearum strains form a single genomic species despite divergent lifestyles.</title>
        <authorList>
            <person name="Remenant B."/>
            <person name="de Cambiaire J.C."/>
            <person name="Cellier G."/>
            <person name="Jacobs J.M."/>
            <person name="Mangenot S."/>
            <person name="Barbe V."/>
            <person name="Lajus A."/>
            <person name="Vallenet D."/>
            <person name="Medigue C."/>
            <person name="Fegan M."/>
            <person name="Allen C."/>
            <person name="Prior P."/>
        </authorList>
    </citation>
    <scope>NUCLEOTIDE SEQUENCE</scope>
    <source>
        <strain evidence="1">R229</strain>
    </source>
</reference>
<dbReference type="EMBL" id="FR854071">
    <property type="protein sequence ID" value="CCA81464.1"/>
    <property type="molecule type" value="Genomic_DNA"/>
</dbReference>